<dbReference type="InterPro" id="IPR039143">
    <property type="entry name" value="GNPNAT1-like"/>
</dbReference>
<evidence type="ECO:0000259" key="9">
    <source>
        <dbReference type="PROSITE" id="PS51186"/>
    </source>
</evidence>
<keyword evidence="7 8" id="KW-0012">Acyltransferase</keyword>
<dbReference type="GO" id="GO:0004343">
    <property type="term" value="F:glucosamine 6-phosphate N-acetyltransferase activity"/>
    <property type="evidence" value="ECO:0007669"/>
    <property type="project" value="UniProtKB-UniRule"/>
</dbReference>
<evidence type="ECO:0000256" key="6">
    <source>
        <dbReference type="ARBA" id="ARBA00023136"/>
    </source>
</evidence>
<comment type="subcellular location">
    <subcellularLocation>
        <location evidence="1">Endomembrane system</location>
        <topology evidence="1">Peripheral membrane protein</topology>
    </subcellularLocation>
    <subcellularLocation>
        <location evidence="2">Endoplasmic reticulum membrane</location>
    </subcellularLocation>
</comment>
<comment type="subunit">
    <text evidence="3">Homodimer.</text>
</comment>
<keyword evidence="5" id="KW-0256">Endoplasmic reticulum</keyword>
<evidence type="ECO:0000256" key="7">
    <source>
        <dbReference type="ARBA" id="ARBA00023315"/>
    </source>
</evidence>
<comment type="caution">
    <text evidence="10">The sequence shown here is derived from an EMBL/GenBank/DDBJ whole genome shotgun (WGS) entry which is preliminary data.</text>
</comment>
<evidence type="ECO:0000256" key="2">
    <source>
        <dbReference type="ARBA" id="ARBA00004586"/>
    </source>
</evidence>
<dbReference type="InterPro" id="IPR016181">
    <property type="entry name" value="Acyl_CoA_acyltransferase"/>
</dbReference>
<evidence type="ECO:0000256" key="4">
    <source>
        <dbReference type="ARBA" id="ARBA00022679"/>
    </source>
</evidence>
<dbReference type="PANTHER" id="PTHR13355">
    <property type="entry name" value="GLUCOSAMINE 6-PHOSPHATE N-ACETYLTRANSFERASE"/>
    <property type="match status" value="1"/>
</dbReference>
<dbReference type="EC" id="2.3.1.4" evidence="8"/>
<reference evidence="10" key="2">
    <citation type="submission" date="2023-06" db="EMBL/GenBank/DDBJ databases">
        <authorList>
            <person name="Kobayashi Y."/>
            <person name="Kayamori A."/>
            <person name="Aoki K."/>
            <person name="Shiwa Y."/>
            <person name="Fujita N."/>
            <person name="Sugita T."/>
            <person name="Iwasaki W."/>
            <person name="Tanaka N."/>
            <person name="Takashima M."/>
        </authorList>
    </citation>
    <scope>NUCLEOTIDE SEQUENCE</scope>
    <source>
        <strain evidence="10">HIS016</strain>
    </source>
</reference>
<sequence>MVTVSDSELLFPRSFIPAALHERVGPDIEIRPLAESDYTRGHFQLLTVLTEAPAISPERYVERFRSMKACKDTYYTVAFIHKPTDKLVAVGTVFIERKFLRGAGVVGHIEDIAVSSSMQGRRLGLYLINSLEEIARSSGCYKVILDCSKDNIPFYEKCGFQLKEYEMALYFNNGNPTAPNARM</sequence>
<comment type="similarity">
    <text evidence="8">Belongs to the acetyltransferase family. GNA1 subfamily.</text>
</comment>
<dbReference type="Gene3D" id="3.40.630.30">
    <property type="match status" value="1"/>
</dbReference>
<dbReference type="InterPro" id="IPR000182">
    <property type="entry name" value="GNAT_dom"/>
</dbReference>
<dbReference type="Pfam" id="PF00583">
    <property type="entry name" value="Acetyltransf_1"/>
    <property type="match status" value="1"/>
</dbReference>
<keyword evidence="4 8" id="KW-0808">Transferase</keyword>
<protein>
    <recommendedName>
        <fullName evidence="8">Glucosamine 6-phosphate N-acetyltransferase</fullName>
        <ecNumber evidence="8">2.3.1.4</ecNumber>
    </recommendedName>
</protein>
<name>A0AAD3YES6_9TREE</name>
<evidence type="ECO:0000256" key="3">
    <source>
        <dbReference type="ARBA" id="ARBA00011738"/>
    </source>
</evidence>
<dbReference type="PANTHER" id="PTHR13355:SF11">
    <property type="entry name" value="GLUCOSAMINE 6-PHOSPHATE N-ACETYLTRANSFERASE"/>
    <property type="match status" value="1"/>
</dbReference>
<evidence type="ECO:0000256" key="1">
    <source>
        <dbReference type="ARBA" id="ARBA00004184"/>
    </source>
</evidence>
<evidence type="ECO:0000313" key="11">
    <source>
        <dbReference type="Proteomes" id="UP001222932"/>
    </source>
</evidence>
<organism evidence="10 11">
    <name type="scientific">Cutaneotrichosporon spelunceum</name>
    <dbReference type="NCBI Taxonomy" id="1672016"/>
    <lineage>
        <taxon>Eukaryota</taxon>
        <taxon>Fungi</taxon>
        <taxon>Dikarya</taxon>
        <taxon>Basidiomycota</taxon>
        <taxon>Agaricomycotina</taxon>
        <taxon>Tremellomycetes</taxon>
        <taxon>Trichosporonales</taxon>
        <taxon>Trichosporonaceae</taxon>
        <taxon>Cutaneotrichosporon</taxon>
    </lineage>
</organism>
<reference evidence="10" key="1">
    <citation type="journal article" date="2023" name="BMC Genomics">
        <title>Chromosome-level genome assemblies of Cutaneotrichosporon spp. (Trichosporonales, Basidiomycota) reveal imbalanced evolution between nucleotide sequences and chromosome synteny.</title>
        <authorList>
            <person name="Kobayashi Y."/>
            <person name="Kayamori A."/>
            <person name="Aoki K."/>
            <person name="Shiwa Y."/>
            <person name="Matsutani M."/>
            <person name="Fujita N."/>
            <person name="Sugita T."/>
            <person name="Iwasaki W."/>
            <person name="Tanaka N."/>
            <person name="Takashima M."/>
        </authorList>
    </citation>
    <scope>NUCLEOTIDE SEQUENCE</scope>
    <source>
        <strain evidence="10">HIS016</strain>
    </source>
</reference>
<dbReference type="PROSITE" id="PS51186">
    <property type="entry name" value="GNAT"/>
    <property type="match status" value="1"/>
</dbReference>
<keyword evidence="6" id="KW-0472">Membrane</keyword>
<evidence type="ECO:0000313" key="10">
    <source>
        <dbReference type="EMBL" id="GMK59334.1"/>
    </source>
</evidence>
<proteinExistence type="inferred from homology"/>
<dbReference type="Proteomes" id="UP001222932">
    <property type="component" value="Unassembled WGS sequence"/>
</dbReference>
<accession>A0AAD3YES6</accession>
<dbReference type="FunFam" id="3.40.630.30:FF:000048">
    <property type="entry name" value="Glucosamine 6-phosphate N-acetyltransferase"/>
    <property type="match status" value="1"/>
</dbReference>
<dbReference type="SUPFAM" id="SSF55729">
    <property type="entry name" value="Acyl-CoA N-acyltransferases (Nat)"/>
    <property type="match status" value="1"/>
</dbReference>
<dbReference type="CDD" id="cd04301">
    <property type="entry name" value="NAT_SF"/>
    <property type="match status" value="1"/>
</dbReference>
<dbReference type="GO" id="GO:0005789">
    <property type="term" value="C:endoplasmic reticulum membrane"/>
    <property type="evidence" value="ECO:0007669"/>
    <property type="project" value="UniProtKB-SubCell"/>
</dbReference>
<evidence type="ECO:0000256" key="8">
    <source>
        <dbReference type="RuleBase" id="RU365086"/>
    </source>
</evidence>
<dbReference type="EMBL" id="BTCM01000007">
    <property type="protein sequence ID" value="GMK59334.1"/>
    <property type="molecule type" value="Genomic_DNA"/>
</dbReference>
<dbReference type="AlphaFoldDB" id="A0AAD3YES6"/>
<evidence type="ECO:0000256" key="5">
    <source>
        <dbReference type="ARBA" id="ARBA00022824"/>
    </source>
</evidence>
<feature type="domain" description="N-acetyltransferase" evidence="9">
    <location>
        <begin position="28"/>
        <end position="183"/>
    </location>
</feature>
<gene>
    <name evidence="10" type="primary">GNA1</name>
    <name evidence="10" type="ORF">CspeluHIS016_0703490</name>
</gene>
<keyword evidence="11" id="KW-1185">Reference proteome</keyword>
<comment type="catalytic activity">
    <reaction evidence="8">
        <text>D-glucosamine 6-phosphate + acetyl-CoA = N-acetyl-D-glucosamine 6-phosphate + CoA + H(+)</text>
        <dbReference type="Rhea" id="RHEA:10292"/>
        <dbReference type="ChEBI" id="CHEBI:15378"/>
        <dbReference type="ChEBI" id="CHEBI:57287"/>
        <dbReference type="ChEBI" id="CHEBI:57288"/>
        <dbReference type="ChEBI" id="CHEBI:57513"/>
        <dbReference type="ChEBI" id="CHEBI:58725"/>
        <dbReference type="EC" id="2.3.1.4"/>
    </reaction>
</comment>
<dbReference type="GO" id="GO:0006048">
    <property type="term" value="P:UDP-N-acetylglucosamine biosynthetic process"/>
    <property type="evidence" value="ECO:0007669"/>
    <property type="project" value="UniProtKB-UniRule"/>
</dbReference>
<comment type="pathway">
    <text evidence="8">Nucleotide-sugar biosynthesis; UDP-N-acetyl-alpha-D-glucosamine biosynthesis; N-acetyl-alpha-D-glucosamine 1-phosphate from alpha-D-glucosamine 6-phosphate (route I): step 1/2.</text>
</comment>